<keyword evidence="2" id="KW-1185">Reference proteome</keyword>
<comment type="caution">
    <text evidence="1">The sequence shown here is derived from an EMBL/GenBank/DDBJ whole genome shotgun (WGS) entry which is preliminary data.</text>
</comment>
<dbReference type="Proteomes" id="UP001596160">
    <property type="component" value="Unassembled WGS sequence"/>
</dbReference>
<dbReference type="RefSeq" id="WP_344471899.1">
    <property type="nucleotide sequence ID" value="NZ_BAAASB010000001.1"/>
</dbReference>
<evidence type="ECO:0000313" key="2">
    <source>
        <dbReference type="Proteomes" id="UP001596160"/>
    </source>
</evidence>
<reference evidence="2" key="1">
    <citation type="journal article" date="2019" name="Int. J. Syst. Evol. Microbiol.">
        <title>The Global Catalogue of Microorganisms (GCM) 10K type strain sequencing project: providing services to taxonomists for standard genome sequencing and annotation.</title>
        <authorList>
            <consortium name="The Broad Institute Genomics Platform"/>
            <consortium name="The Broad Institute Genome Sequencing Center for Infectious Disease"/>
            <person name="Wu L."/>
            <person name="Ma J."/>
        </authorList>
    </citation>
    <scope>NUCLEOTIDE SEQUENCE [LARGE SCALE GENOMIC DNA]</scope>
    <source>
        <strain evidence="2">PCU 266</strain>
    </source>
</reference>
<protein>
    <submittedName>
        <fullName evidence="1">Uncharacterized protein</fullName>
    </submittedName>
</protein>
<accession>A0ABW0AM29</accession>
<proteinExistence type="predicted"/>
<name>A0ABW0AM29_9ACTN</name>
<evidence type="ECO:0000313" key="1">
    <source>
        <dbReference type="EMBL" id="MFC5153763.1"/>
    </source>
</evidence>
<dbReference type="EMBL" id="JBHSKP010000011">
    <property type="protein sequence ID" value="MFC5153763.1"/>
    <property type="molecule type" value="Genomic_DNA"/>
</dbReference>
<sequence>MTVLSTVKPDESRFVCAATVRLPLQLVVLALEITPDERGHPMEVATELRCGLEEHADGAHFDLVRELDDASGGEVWTRWEEGQVPEGVAVLADCGADNGRPGGENEACALYRGHGGGHSFEYADPEYEVLLTEELWPG</sequence>
<organism evidence="1 2">
    <name type="scientific">Streptomyces amakusaensis</name>
    <dbReference type="NCBI Taxonomy" id="67271"/>
    <lineage>
        <taxon>Bacteria</taxon>
        <taxon>Bacillati</taxon>
        <taxon>Actinomycetota</taxon>
        <taxon>Actinomycetes</taxon>
        <taxon>Kitasatosporales</taxon>
        <taxon>Streptomycetaceae</taxon>
        <taxon>Streptomyces</taxon>
    </lineage>
</organism>
<gene>
    <name evidence="1" type="ORF">ACFPRH_18675</name>
</gene>